<dbReference type="Gene3D" id="3.40.50.1820">
    <property type="entry name" value="alpha/beta hydrolase"/>
    <property type="match status" value="1"/>
</dbReference>
<sequence length="474" mass="52876">MAKKRLFLLTLLQLCSTQSPDFSIPNILIAVSKHAADKVTSSSTVARTTRTTRTTSSYTNTLTDAVTPVNWMPQGIARALGPVSSHIYSVTNKGIDLVQFVKDYREASKNMDAILDIDELIPKYGFRVEIHAVTTKDFYKLTMYRIPGDGRAVFLMHGLLGSADDFVVAGRDSGLAYLLADAGYDVWLGNARGNKHSLSHSTFKPSEAKFWDFSFHEIGLYDLPAMIDYVLHKTNKTTLTYIGHSQGTTAFFVMASEKPEYNQKIHLMIALSPVVFMENVRSPIIRLMSPGTLLTDGFSKSLGQYEFLPDNNFIKVMKLLLCEAGPIAEIVCSNALFLVAGFDYQQLNISNLPVILGHVPSGASIKQFAHYGQGVLSDDFRQFDYGFDANLKRYGVGVPPSYELESVIAPVALFYSESDWLAHPKDVERLLQSLSSVVDMYKVPLQQFNHLDFFMARDVKNLVNNRVLKVMMAL</sequence>
<dbReference type="InterPro" id="IPR000073">
    <property type="entry name" value="AB_hydrolase_1"/>
</dbReference>
<dbReference type="GO" id="GO:0016042">
    <property type="term" value="P:lipid catabolic process"/>
    <property type="evidence" value="ECO:0007669"/>
    <property type="project" value="UniProtKB-KW"/>
</dbReference>
<proteinExistence type="inferred from homology"/>
<keyword evidence="6" id="KW-0325">Glycoprotein</keyword>
<dbReference type="GO" id="GO:0016787">
    <property type="term" value="F:hydrolase activity"/>
    <property type="evidence" value="ECO:0007669"/>
    <property type="project" value="UniProtKB-KW"/>
</dbReference>
<organism evidence="9">
    <name type="scientific">Heliothis virescens</name>
    <name type="common">Tobacco budworm moth</name>
    <dbReference type="NCBI Taxonomy" id="7102"/>
    <lineage>
        <taxon>Eukaryota</taxon>
        <taxon>Metazoa</taxon>
        <taxon>Ecdysozoa</taxon>
        <taxon>Arthropoda</taxon>
        <taxon>Hexapoda</taxon>
        <taxon>Insecta</taxon>
        <taxon>Pterygota</taxon>
        <taxon>Neoptera</taxon>
        <taxon>Endopterygota</taxon>
        <taxon>Lepidoptera</taxon>
        <taxon>Glossata</taxon>
        <taxon>Ditrysia</taxon>
        <taxon>Noctuoidea</taxon>
        <taxon>Noctuidae</taxon>
        <taxon>Heliothinae</taxon>
        <taxon>Heliothis</taxon>
    </lineage>
</organism>
<evidence type="ECO:0000256" key="1">
    <source>
        <dbReference type="ARBA" id="ARBA00010701"/>
    </source>
</evidence>
<keyword evidence="3" id="KW-0378">Hydrolase</keyword>
<keyword evidence="2 7" id="KW-0732">Signal</keyword>
<dbReference type="STRING" id="7102.A0A2A4JCC5"/>
<dbReference type="PANTHER" id="PTHR11005">
    <property type="entry name" value="LYSOSOMAL ACID LIPASE-RELATED"/>
    <property type="match status" value="1"/>
</dbReference>
<evidence type="ECO:0000256" key="2">
    <source>
        <dbReference type="ARBA" id="ARBA00022729"/>
    </source>
</evidence>
<protein>
    <recommendedName>
        <fullName evidence="8">AB hydrolase-1 domain-containing protein</fullName>
    </recommendedName>
</protein>
<evidence type="ECO:0000259" key="8">
    <source>
        <dbReference type="Pfam" id="PF00561"/>
    </source>
</evidence>
<comment type="caution">
    <text evidence="9">The sequence shown here is derived from an EMBL/GenBank/DDBJ whole genome shotgun (WGS) entry which is preliminary data.</text>
</comment>
<dbReference type="AlphaFoldDB" id="A0A2A4JCC5"/>
<gene>
    <name evidence="9" type="ORF">B5V51_4505</name>
</gene>
<evidence type="ECO:0000256" key="7">
    <source>
        <dbReference type="SAM" id="SignalP"/>
    </source>
</evidence>
<accession>A0A2A4JCC5</accession>
<dbReference type="EMBL" id="NWSH01002126">
    <property type="protein sequence ID" value="PCG69082.1"/>
    <property type="molecule type" value="Genomic_DNA"/>
</dbReference>
<comment type="similarity">
    <text evidence="1">Belongs to the AB hydrolase superfamily. Lipase family.</text>
</comment>
<dbReference type="Pfam" id="PF00561">
    <property type="entry name" value="Abhydrolase_1"/>
    <property type="match status" value="1"/>
</dbReference>
<evidence type="ECO:0000313" key="9">
    <source>
        <dbReference type="EMBL" id="PCG69082.1"/>
    </source>
</evidence>
<feature type="signal peptide" evidence="7">
    <location>
        <begin position="1"/>
        <end position="17"/>
    </location>
</feature>
<evidence type="ECO:0000256" key="3">
    <source>
        <dbReference type="ARBA" id="ARBA00022801"/>
    </source>
</evidence>
<dbReference type="InterPro" id="IPR029058">
    <property type="entry name" value="AB_hydrolase_fold"/>
</dbReference>
<dbReference type="SUPFAM" id="SSF53474">
    <property type="entry name" value="alpha/beta-Hydrolases"/>
    <property type="match status" value="1"/>
</dbReference>
<dbReference type="FunFam" id="3.40.50.1820:FF:000021">
    <property type="entry name" value="Lipase"/>
    <property type="match status" value="1"/>
</dbReference>
<feature type="domain" description="AB hydrolase-1" evidence="8">
    <location>
        <begin position="152"/>
        <end position="276"/>
    </location>
</feature>
<evidence type="ECO:0000256" key="5">
    <source>
        <dbReference type="ARBA" id="ARBA00023098"/>
    </source>
</evidence>
<keyword evidence="4" id="KW-0442">Lipid degradation</keyword>
<evidence type="ECO:0000256" key="6">
    <source>
        <dbReference type="ARBA" id="ARBA00023180"/>
    </source>
</evidence>
<evidence type="ECO:0000256" key="4">
    <source>
        <dbReference type="ARBA" id="ARBA00022963"/>
    </source>
</evidence>
<keyword evidence="5" id="KW-0443">Lipid metabolism</keyword>
<reference evidence="9" key="1">
    <citation type="submission" date="2017-09" db="EMBL/GenBank/DDBJ databases">
        <title>Contemporary evolution of a Lepidopteran species, Heliothis virescens, in response to modern agricultural practices.</title>
        <authorList>
            <person name="Fritz M.L."/>
            <person name="Deyonke A.M."/>
            <person name="Papanicolaou A."/>
            <person name="Micinski S."/>
            <person name="Westbrook J."/>
            <person name="Gould F."/>
        </authorList>
    </citation>
    <scope>NUCLEOTIDE SEQUENCE [LARGE SCALE GENOMIC DNA]</scope>
    <source>
        <strain evidence="9">HvINT-</strain>
        <tissue evidence="9">Whole body</tissue>
    </source>
</reference>
<name>A0A2A4JCC5_HELVI</name>
<feature type="chain" id="PRO_5013082287" description="AB hydrolase-1 domain-containing protein" evidence="7">
    <location>
        <begin position="18"/>
        <end position="474"/>
    </location>
</feature>